<dbReference type="NCBIfam" id="NF004825">
    <property type="entry name" value="PRK06181.1"/>
    <property type="match status" value="1"/>
</dbReference>
<protein>
    <submittedName>
        <fullName evidence="5">11beta-hydroxysteroid dehydrogenase-like, putative</fullName>
    </submittedName>
</protein>
<dbReference type="RefSeq" id="XP_004357175.1">
    <property type="nucleotide sequence ID" value="XM_004357119.1"/>
</dbReference>
<dbReference type="KEGG" id="acan:ACA1_110310"/>
<evidence type="ECO:0000313" key="5">
    <source>
        <dbReference type="EMBL" id="ELR25020.1"/>
    </source>
</evidence>
<keyword evidence="6" id="KW-1185">Reference proteome</keyword>
<dbReference type="GeneID" id="14926058"/>
<dbReference type="OrthoDB" id="1933717at2759"/>
<sequence length="305" mass="33863">MLREVLLSLLNFSFWLALPAAVLKLWRSIYRPREWEAKGRGIVITGASSGIGEELAYQYAKQGSRLVLCARREGELKAVAEKCESLGAQLVHYTLADVSKTDDCKRLMEEAAEKCGGVIDMIVLNAGISMGVPFEDVEDLAIFRRLMEVNYYGCVDCTHFALPFLKKSTHAKILVISSLAGKGGVPHRSGYCASKFALHGFYETLRQELSPKYPIGVTLVCPGFVNTNINATRLGPNPTTFDISKAMPVEEAGRIIVSAVRNGKREEVFTREGKIGEWVRFFLPELYDAAAIRKIAVETKRTDQH</sequence>
<evidence type="ECO:0000256" key="1">
    <source>
        <dbReference type="ARBA" id="ARBA00006484"/>
    </source>
</evidence>
<dbReference type="InterPro" id="IPR036291">
    <property type="entry name" value="NAD(P)-bd_dom_sf"/>
</dbReference>
<accession>L8HIJ0</accession>
<dbReference type="PANTHER" id="PTHR43391">
    <property type="entry name" value="RETINOL DEHYDROGENASE-RELATED"/>
    <property type="match status" value="1"/>
</dbReference>
<dbReference type="EMBL" id="KB007806">
    <property type="protein sequence ID" value="ELR25020.1"/>
    <property type="molecule type" value="Genomic_DNA"/>
</dbReference>
<dbReference type="InterPro" id="IPR020904">
    <property type="entry name" value="Sc_DH/Rdtase_CS"/>
</dbReference>
<keyword evidence="2" id="KW-0521">NADP</keyword>
<comment type="similarity">
    <text evidence="1 4">Belongs to the short-chain dehydrogenases/reductases (SDR) family.</text>
</comment>
<organism evidence="5 6">
    <name type="scientific">Acanthamoeba castellanii (strain ATCC 30010 / Neff)</name>
    <dbReference type="NCBI Taxonomy" id="1257118"/>
    <lineage>
        <taxon>Eukaryota</taxon>
        <taxon>Amoebozoa</taxon>
        <taxon>Discosea</taxon>
        <taxon>Longamoebia</taxon>
        <taxon>Centramoebida</taxon>
        <taxon>Acanthamoebidae</taxon>
        <taxon>Acanthamoeba</taxon>
    </lineage>
</organism>
<name>L8HIJ0_ACACF</name>
<dbReference type="PROSITE" id="PS00061">
    <property type="entry name" value="ADH_SHORT"/>
    <property type="match status" value="1"/>
</dbReference>
<dbReference type="VEuPathDB" id="AmoebaDB:ACA1_110310"/>
<evidence type="ECO:0000256" key="2">
    <source>
        <dbReference type="ARBA" id="ARBA00022857"/>
    </source>
</evidence>
<dbReference type="GO" id="GO:0016491">
    <property type="term" value="F:oxidoreductase activity"/>
    <property type="evidence" value="ECO:0007669"/>
    <property type="project" value="UniProtKB-KW"/>
</dbReference>
<evidence type="ECO:0000256" key="4">
    <source>
        <dbReference type="RuleBase" id="RU000363"/>
    </source>
</evidence>
<proteinExistence type="inferred from homology"/>
<dbReference type="Gene3D" id="3.40.50.720">
    <property type="entry name" value="NAD(P)-binding Rossmann-like Domain"/>
    <property type="match status" value="1"/>
</dbReference>
<evidence type="ECO:0000313" key="6">
    <source>
        <dbReference type="Proteomes" id="UP000011083"/>
    </source>
</evidence>
<dbReference type="PANTHER" id="PTHR43391:SF14">
    <property type="entry name" value="DEHYDROGENASE_REDUCTASE SDR FAMILY PROTEIN 7-LIKE"/>
    <property type="match status" value="1"/>
</dbReference>
<dbReference type="PRINTS" id="PR00081">
    <property type="entry name" value="GDHRDH"/>
</dbReference>
<dbReference type="OMA" id="CASIMAR"/>
<dbReference type="Pfam" id="PF00106">
    <property type="entry name" value="adh_short"/>
    <property type="match status" value="1"/>
</dbReference>
<evidence type="ECO:0000256" key="3">
    <source>
        <dbReference type="ARBA" id="ARBA00023002"/>
    </source>
</evidence>
<dbReference type="Proteomes" id="UP000011083">
    <property type="component" value="Unassembled WGS sequence"/>
</dbReference>
<dbReference type="InterPro" id="IPR002347">
    <property type="entry name" value="SDR_fam"/>
</dbReference>
<gene>
    <name evidence="5" type="ORF">ACA1_110310</name>
</gene>
<keyword evidence="3" id="KW-0560">Oxidoreductase</keyword>
<dbReference type="AlphaFoldDB" id="L8HIJ0"/>
<reference evidence="5 6" key="1">
    <citation type="journal article" date="2013" name="Genome Biol.">
        <title>Genome of Acanthamoeba castellanii highlights extensive lateral gene transfer and early evolution of tyrosine kinase signaling.</title>
        <authorList>
            <person name="Clarke M."/>
            <person name="Lohan A.J."/>
            <person name="Liu B."/>
            <person name="Lagkouvardos I."/>
            <person name="Roy S."/>
            <person name="Zafar N."/>
            <person name="Bertelli C."/>
            <person name="Schilde C."/>
            <person name="Kianianmomeni A."/>
            <person name="Burglin T.R."/>
            <person name="Frech C."/>
            <person name="Turcotte B."/>
            <person name="Kopec K.O."/>
            <person name="Synnott J.M."/>
            <person name="Choo C."/>
            <person name="Paponov I."/>
            <person name="Finkler A."/>
            <person name="Soon Heng Tan C."/>
            <person name="Hutchins A.P."/>
            <person name="Weinmeier T."/>
            <person name="Rattei T."/>
            <person name="Chu J.S."/>
            <person name="Gimenez G."/>
            <person name="Irimia M."/>
            <person name="Rigden D.J."/>
            <person name="Fitzpatrick D.A."/>
            <person name="Lorenzo-Morales J."/>
            <person name="Bateman A."/>
            <person name="Chiu C.H."/>
            <person name="Tang P."/>
            <person name="Hegemann P."/>
            <person name="Fromm H."/>
            <person name="Raoult D."/>
            <person name="Greub G."/>
            <person name="Miranda-Saavedra D."/>
            <person name="Chen N."/>
            <person name="Nash P."/>
            <person name="Ginger M.L."/>
            <person name="Horn M."/>
            <person name="Schaap P."/>
            <person name="Caler L."/>
            <person name="Loftus B."/>
        </authorList>
    </citation>
    <scope>NUCLEOTIDE SEQUENCE [LARGE SCALE GENOMIC DNA]</scope>
    <source>
        <strain evidence="5 6">Neff</strain>
    </source>
</reference>
<dbReference type="PRINTS" id="PR00080">
    <property type="entry name" value="SDRFAMILY"/>
</dbReference>
<dbReference type="SUPFAM" id="SSF51735">
    <property type="entry name" value="NAD(P)-binding Rossmann-fold domains"/>
    <property type="match status" value="1"/>
</dbReference>
<dbReference type="STRING" id="1257118.L8HIJ0"/>
<dbReference type="GO" id="GO:0005829">
    <property type="term" value="C:cytosol"/>
    <property type="evidence" value="ECO:0007669"/>
    <property type="project" value="TreeGrafter"/>
</dbReference>